<reference evidence="1" key="1">
    <citation type="submission" date="2021-06" db="EMBL/GenBank/DDBJ databases">
        <authorList>
            <person name="Kallberg Y."/>
            <person name="Tangrot J."/>
            <person name="Rosling A."/>
        </authorList>
    </citation>
    <scope>NUCLEOTIDE SEQUENCE</scope>
    <source>
        <strain evidence="1">FL966</strain>
    </source>
</reference>
<feature type="non-terminal residue" evidence="1">
    <location>
        <position position="107"/>
    </location>
</feature>
<accession>A0A9N9J326</accession>
<evidence type="ECO:0000313" key="2">
    <source>
        <dbReference type="Proteomes" id="UP000789759"/>
    </source>
</evidence>
<comment type="caution">
    <text evidence="1">The sequence shown here is derived from an EMBL/GenBank/DDBJ whole genome shotgun (WGS) entry which is preliminary data.</text>
</comment>
<evidence type="ECO:0000313" key="1">
    <source>
        <dbReference type="EMBL" id="CAG8762247.1"/>
    </source>
</evidence>
<proteinExistence type="predicted"/>
<name>A0A9N9J326_9GLOM</name>
<dbReference type="AlphaFoldDB" id="A0A9N9J326"/>
<dbReference type="Proteomes" id="UP000789759">
    <property type="component" value="Unassembled WGS sequence"/>
</dbReference>
<dbReference type="OrthoDB" id="2402896at2759"/>
<gene>
    <name evidence="1" type="ORF">CPELLU_LOCUS15381</name>
</gene>
<protein>
    <submittedName>
        <fullName evidence="1">14204_t:CDS:1</fullName>
    </submittedName>
</protein>
<sequence>MDKTINTIDNNSETILNTDFLNKLLNNESYKPDIKIVKFDFECNDESIAKSVAQAILDDETREFYCWVLECVLKATNYIESDVFMTDANPAMISVISNIFPNITLLY</sequence>
<organism evidence="1 2">
    <name type="scientific">Cetraspora pellucida</name>
    <dbReference type="NCBI Taxonomy" id="1433469"/>
    <lineage>
        <taxon>Eukaryota</taxon>
        <taxon>Fungi</taxon>
        <taxon>Fungi incertae sedis</taxon>
        <taxon>Mucoromycota</taxon>
        <taxon>Glomeromycotina</taxon>
        <taxon>Glomeromycetes</taxon>
        <taxon>Diversisporales</taxon>
        <taxon>Gigasporaceae</taxon>
        <taxon>Cetraspora</taxon>
    </lineage>
</organism>
<dbReference type="EMBL" id="CAJVQA010020147">
    <property type="protein sequence ID" value="CAG8762247.1"/>
    <property type="molecule type" value="Genomic_DNA"/>
</dbReference>
<keyword evidence="2" id="KW-1185">Reference proteome</keyword>